<proteinExistence type="predicted"/>
<keyword evidence="1" id="KW-0175">Coiled coil</keyword>
<accession>A0ABW0FY99</accession>
<dbReference type="RefSeq" id="WP_376993316.1">
    <property type="nucleotide sequence ID" value="NZ_JBHSLC010000002.1"/>
</dbReference>
<dbReference type="Proteomes" id="UP001596166">
    <property type="component" value="Unassembled WGS sequence"/>
</dbReference>
<evidence type="ECO:0000313" key="2">
    <source>
        <dbReference type="EMBL" id="MFC5353489.1"/>
    </source>
</evidence>
<feature type="non-terminal residue" evidence="2">
    <location>
        <position position="86"/>
    </location>
</feature>
<keyword evidence="3" id="KW-1185">Reference proteome</keyword>
<dbReference type="EMBL" id="JBHSLC010000002">
    <property type="protein sequence ID" value="MFC5353489.1"/>
    <property type="molecule type" value="Genomic_DNA"/>
</dbReference>
<feature type="coiled-coil region" evidence="1">
    <location>
        <begin position="42"/>
        <end position="69"/>
    </location>
</feature>
<organism evidence="2 3">
    <name type="scientific">Azospirillum himalayense</name>
    <dbReference type="NCBI Taxonomy" id="654847"/>
    <lineage>
        <taxon>Bacteria</taxon>
        <taxon>Pseudomonadati</taxon>
        <taxon>Pseudomonadota</taxon>
        <taxon>Alphaproteobacteria</taxon>
        <taxon>Rhodospirillales</taxon>
        <taxon>Azospirillaceae</taxon>
        <taxon>Azospirillum</taxon>
    </lineage>
</organism>
<protein>
    <submittedName>
        <fullName evidence="2">Uncharacterized protein</fullName>
    </submittedName>
</protein>
<name>A0ABW0FY99_9PROT</name>
<evidence type="ECO:0000313" key="3">
    <source>
        <dbReference type="Proteomes" id="UP001596166"/>
    </source>
</evidence>
<comment type="caution">
    <text evidence="2">The sequence shown here is derived from an EMBL/GenBank/DDBJ whole genome shotgun (WGS) entry which is preliminary data.</text>
</comment>
<reference evidence="3" key="1">
    <citation type="journal article" date="2019" name="Int. J. Syst. Evol. Microbiol.">
        <title>The Global Catalogue of Microorganisms (GCM) 10K type strain sequencing project: providing services to taxonomists for standard genome sequencing and annotation.</title>
        <authorList>
            <consortium name="The Broad Institute Genomics Platform"/>
            <consortium name="The Broad Institute Genome Sequencing Center for Infectious Disease"/>
            <person name="Wu L."/>
            <person name="Ma J."/>
        </authorList>
    </citation>
    <scope>NUCLEOTIDE SEQUENCE [LARGE SCALE GENOMIC DNA]</scope>
    <source>
        <strain evidence="3">CCUG 58760</strain>
    </source>
</reference>
<gene>
    <name evidence="2" type="ORF">ACFPMG_00590</name>
</gene>
<sequence length="86" mass="9239">MTTDTAPLFSVADAVADDGYACNHFVWLTGRDCGPVSVAKVSKEMGRKIVALSARVAEMEAEREAFSRALASMSYHPDTCPITGEK</sequence>
<evidence type="ECO:0000256" key="1">
    <source>
        <dbReference type="SAM" id="Coils"/>
    </source>
</evidence>